<protein>
    <submittedName>
        <fullName evidence="2">GNAT family N-acetyltransferase</fullName>
    </submittedName>
</protein>
<accession>A0ABX1J1Z4</accession>
<organism evidence="2 3">
    <name type="scientific">Amycolatopsis acididurans</name>
    <dbReference type="NCBI Taxonomy" id="2724524"/>
    <lineage>
        <taxon>Bacteria</taxon>
        <taxon>Bacillati</taxon>
        <taxon>Actinomycetota</taxon>
        <taxon>Actinomycetes</taxon>
        <taxon>Pseudonocardiales</taxon>
        <taxon>Pseudonocardiaceae</taxon>
        <taxon>Amycolatopsis</taxon>
    </lineage>
</organism>
<dbReference type="InterPro" id="IPR016181">
    <property type="entry name" value="Acyl_CoA_acyltransferase"/>
</dbReference>
<evidence type="ECO:0000313" key="3">
    <source>
        <dbReference type="Proteomes" id="UP000715441"/>
    </source>
</evidence>
<dbReference type="Proteomes" id="UP000715441">
    <property type="component" value="Unassembled WGS sequence"/>
</dbReference>
<evidence type="ECO:0000313" key="2">
    <source>
        <dbReference type="EMBL" id="NKQ53783.1"/>
    </source>
</evidence>
<dbReference type="InterPro" id="IPR051908">
    <property type="entry name" value="Ribosomal_N-acetyltransferase"/>
</dbReference>
<gene>
    <name evidence="2" type="ORF">HFP15_12915</name>
</gene>
<dbReference type="Gene3D" id="3.40.630.30">
    <property type="match status" value="1"/>
</dbReference>
<feature type="domain" description="N-acetyltransferase" evidence="1">
    <location>
        <begin position="12"/>
        <end position="176"/>
    </location>
</feature>
<dbReference type="PANTHER" id="PTHR43441">
    <property type="entry name" value="RIBOSOMAL-PROTEIN-SERINE ACETYLTRANSFERASE"/>
    <property type="match status" value="1"/>
</dbReference>
<name>A0ABX1J1Z4_9PSEU</name>
<dbReference type="PROSITE" id="PS51186">
    <property type="entry name" value="GNAT"/>
    <property type="match status" value="1"/>
</dbReference>
<comment type="caution">
    <text evidence="2">The sequence shown here is derived from an EMBL/GenBank/DDBJ whole genome shotgun (WGS) entry which is preliminary data.</text>
</comment>
<dbReference type="InterPro" id="IPR000182">
    <property type="entry name" value="GNAT_dom"/>
</dbReference>
<reference evidence="2 3" key="1">
    <citation type="submission" date="2020-04" db="EMBL/GenBank/DDBJ databases">
        <title>Novel species.</title>
        <authorList>
            <person name="Teo W.F.A."/>
            <person name="Lipun K."/>
            <person name="Srisuk N."/>
            <person name="Duangmal K."/>
        </authorList>
    </citation>
    <scope>NUCLEOTIDE SEQUENCE [LARGE SCALE GENOMIC DNA]</scope>
    <source>
        <strain evidence="2 3">K13G38</strain>
    </source>
</reference>
<proteinExistence type="predicted"/>
<dbReference type="Pfam" id="PF13302">
    <property type="entry name" value="Acetyltransf_3"/>
    <property type="match status" value="1"/>
</dbReference>
<dbReference type="SUPFAM" id="SSF55729">
    <property type="entry name" value="Acyl-CoA N-acyltransferases (Nat)"/>
    <property type="match status" value="1"/>
</dbReference>
<dbReference type="PANTHER" id="PTHR43441:SF3">
    <property type="entry name" value="ACETYLTRANSFERASE"/>
    <property type="match status" value="1"/>
</dbReference>
<evidence type="ECO:0000259" key="1">
    <source>
        <dbReference type="PROSITE" id="PS51186"/>
    </source>
</evidence>
<keyword evidence="3" id="KW-1185">Reference proteome</keyword>
<dbReference type="RefSeq" id="WP_168515018.1">
    <property type="nucleotide sequence ID" value="NZ_JAAXLS010000006.1"/>
</dbReference>
<dbReference type="EMBL" id="JAAXLS010000006">
    <property type="protein sequence ID" value="NKQ53783.1"/>
    <property type="molecule type" value="Genomic_DNA"/>
</dbReference>
<sequence>MEPAETLSDGEIRLRRWRRGDARTVHRVVNASLDHLAPFMPWAVGGYSRADAADFIRSSDEEWRAGKAFSYAVLGARGEVIGSCGLMRRIAEGGLEIGYWLAREHTGRGIATRAARLLTDEAFRIGARHVEIHHDPANIRSGLIPERLGYTRIGTMPATQPGGSAGTGKLVVWRAEVNGC</sequence>